<evidence type="ECO:0000259" key="9">
    <source>
        <dbReference type="PROSITE" id="PS50893"/>
    </source>
</evidence>
<feature type="domain" description="ABC transmembrane type-1" evidence="10">
    <location>
        <begin position="30"/>
        <end position="319"/>
    </location>
</feature>
<evidence type="ECO:0000256" key="6">
    <source>
        <dbReference type="ARBA" id="ARBA00022989"/>
    </source>
</evidence>
<dbReference type="CDD" id="cd07346">
    <property type="entry name" value="ABC_6TM_exporters"/>
    <property type="match status" value="1"/>
</dbReference>
<keyword evidence="3 8" id="KW-0812">Transmembrane</keyword>
<evidence type="ECO:0000313" key="11">
    <source>
        <dbReference type="EMBL" id="OGN27497.1"/>
    </source>
</evidence>
<keyword evidence="5" id="KW-0067">ATP-binding</keyword>
<organism evidence="11 12">
    <name type="scientific">Candidatus Yanofskybacteria bacterium RIFCSPLOWO2_01_FULL_49_25</name>
    <dbReference type="NCBI Taxonomy" id="1802701"/>
    <lineage>
        <taxon>Bacteria</taxon>
        <taxon>Candidatus Yanofskyibacteriota</taxon>
    </lineage>
</organism>
<protein>
    <recommendedName>
        <fullName evidence="13">ABC transporter</fullName>
    </recommendedName>
</protein>
<dbReference type="PANTHER" id="PTHR43394:SF1">
    <property type="entry name" value="ATP-BINDING CASSETTE SUB-FAMILY B MEMBER 10, MITOCHONDRIAL"/>
    <property type="match status" value="1"/>
</dbReference>
<dbReference type="InterPro" id="IPR003439">
    <property type="entry name" value="ABC_transporter-like_ATP-bd"/>
</dbReference>
<gene>
    <name evidence="11" type="ORF">A3A33_04710</name>
</gene>
<feature type="transmembrane region" description="Helical" evidence="8">
    <location>
        <begin position="290"/>
        <end position="314"/>
    </location>
</feature>
<dbReference type="GO" id="GO:0015421">
    <property type="term" value="F:ABC-type oligopeptide transporter activity"/>
    <property type="evidence" value="ECO:0007669"/>
    <property type="project" value="TreeGrafter"/>
</dbReference>
<keyword evidence="4" id="KW-0547">Nucleotide-binding</keyword>
<feature type="transmembrane region" description="Helical" evidence="8">
    <location>
        <begin position="29"/>
        <end position="49"/>
    </location>
</feature>
<evidence type="ECO:0000256" key="8">
    <source>
        <dbReference type="SAM" id="Phobius"/>
    </source>
</evidence>
<dbReference type="Pfam" id="PF00005">
    <property type="entry name" value="ABC_tran"/>
    <property type="match status" value="1"/>
</dbReference>
<name>A0A1F8GPY1_9BACT</name>
<dbReference type="InterPro" id="IPR011527">
    <property type="entry name" value="ABC1_TM_dom"/>
</dbReference>
<accession>A0A1F8GPY1</accession>
<evidence type="ECO:0000256" key="3">
    <source>
        <dbReference type="ARBA" id="ARBA00022692"/>
    </source>
</evidence>
<feature type="transmembrane region" description="Helical" evidence="8">
    <location>
        <begin position="174"/>
        <end position="194"/>
    </location>
</feature>
<dbReference type="InterPro" id="IPR039421">
    <property type="entry name" value="Type_1_exporter"/>
</dbReference>
<keyword evidence="6 8" id="KW-1133">Transmembrane helix</keyword>
<dbReference type="Gene3D" id="3.40.50.300">
    <property type="entry name" value="P-loop containing nucleotide triphosphate hydrolases"/>
    <property type="match status" value="1"/>
</dbReference>
<dbReference type="PROSITE" id="PS50893">
    <property type="entry name" value="ABC_TRANSPORTER_2"/>
    <property type="match status" value="1"/>
</dbReference>
<dbReference type="STRING" id="1802701.A3A33_04710"/>
<dbReference type="SMART" id="SM00382">
    <property type="entry name" value="AAA"/>
    <property type="match status" value="1"/>
</dbReference>
<feature type="transmembrane region" description="Helical" evidence="8">
    <location>
        <begin position="69"/>
        <end position="89"/>
    </location>
</feature>
<reference evidence="11 12" key="1">
    <citation type="journal article" date="2016" name="Nat. Commun.">
        <title>Thousands of microbial genomes shed light on interconnected biogeochemical processes in an aquifer system.</title>
        <authorList>
            <person name="Anantharaman K."/>
            <person name="Brown C.T."/>
            <person name="Hug L.A."/>
            <person name="Sharon I."/>
            <person name="Castelle C.J."/>
            <person name="Probst A.J."/>
            <person name="Thomas B.C."/>
            <person name="Singh A."/>
            <person name="Wilkins M.J."/>
            <person name="Karaoz U."/>
            <person name="Brodie E.L."/>
            <person name="Williams K.H."/>
            <person name="Hubbard S.S."/>
            <person name="Banfield J.F."/>
        </authorList>
    </citation>
    <scope>NUCLEOTIDE SEQUENCE [LARGE SCALE GENOMIC DNA]</scope>
</reference>
<comment type="caution">
    <text evidence="11">The sequence shown here is derived from an EMBL/GenBank/DDBJ whole genome shotgun (WGS) entry which is preliminary data.</text>
</comment>
<dbReference type="FunFam" id="3.40.50.300:FF:000287">
    <property type="entry name" value="Multidrug ABC transporter ATP-binding protein"/>
    <property type="match status" value="1"/>
</dbReference>
<evidence type="ECO:0000313" key="12">
    <source>
        <dbReference type="Proteomes" id="UP000179047"/>
    </source>
</evidence>
<dbReference type="Pfam" id="PF00664">
    <property type="entry name" value="ABC_membrane"/>
    <property type="match status" value="1"/>
</dbReference>
<dbReference type="Proteomes" id="UP000179047">
    <property type="component" value="Unassembled WGS sequence"/>
</dbReference>
<evidence type="ECO:0000256" key="7">
    <source>
        <dbReference type="ARBA" id="ARBA00023136"/>
    </source>
</evidence>
<dbReference type="GO" id="GO:0016887">
    <property type="term" value="F:ATP hydrolysis activity"/>
    <property type="evidence" value="ECO:0007669"/>
    <property type="project" value="InterPro"/>
</dbReference>
<keyword evidence="2" id="KW-0813">Transport</keyword>
<evidence type="ECO:0000259" key="10">
    <source>
        <dbReference type="PROSITE" id="PS50929"/>
    </source>
</evidence>
<dbReference type="InterPro" id="IPR027417">
    <property type="entry name" value="P-loop_NTPase"/>
</dbReference>
<evidence type="ECO:0008006" key="13">
    <source>
        <dbReference type="Google" id="ProtNLM"/>
    </source>
</evidence>
<sequence>MLGKSRPPAQAGSPTIRILSFLKGHSKTVAFLIALVIIAAGFDIVVPFISQRLIDTLIGFLKNGGPAPTTTLVVAAVGILVFTILNRVIKTNYDFRLFKLVTTVEDRARYQTYEKYLNLHSLFHHGASSGQMIGRLEKGAQAVYVILYDLIGESLLPPLVTFIGVLVALFYKNWIIAIAVFIPLPVYLIIVRHLTNRIYEIEKKSNDAFEAVAREQYDVAANVLTVKKFSQEHIETDRQRTMQADARRIQYDAERLWSTMESLQTAIATAGRIAVMLIAGFLVLKGRSTIGEFVLYITLQNMAYGPLAQLSIIFPRFRRNMSRAERLFQIMDETVKVKDAPDAMELLPLATEMEYENVGFQYGSGRWALRNVAVKIPVHKTIALVGRSGSGKTTFINLLLRSFDPQEGAIMIDGRDLREVTQVSLRNQIAVVPQEVDLFSRTIKENIAYGKPDATKADIIQAAKTGLAHDFIMKLEKGYDTVVGERGIKLSGGERQRIGITRAILRDPRILILDEATSHLDTESERLIQKATEVLMKDRTTFIIAHRLSTILNADMIAVFKGGRIEAIGTHKELLKTSPTYKRLHDLQFANT</sequence>
<dbReference type="GO" id="GO:0005524">
    <property type="term" value="F:ATP binding"/>
    <property type="evidence" value="ECO:0007669"/>
    <property type="project" value="UniProtKB-KW"/>
</dbReference>
<dbReference type="SUPFAM" id="SSF90123">
    <property type="entry name" value="ABC transporter transmembrane region"/>
    <property type="match status" value="1"/>
</dbReference>
<dbReference type="Gene3D" id="1.20.1560.10">
    <property type="entry name" value="ABC transporter type 1, transmembrane domain"/>
    <property type="match status" value="1"/>
</dbReference>
<proteinExistence type="predicted"/>
<feature type="transmembrane region" description="Helical" evidence="8">
    <location>
        <begin position="142"/>
        <end position="168"/>
    </location>
</feature>
<evidence type="ECO:0000256" key="1">
    <source>
        <dbReference type="ARBA" id="ARBA00004651"/>
    </source>
</evidence>
<dbReference type="PANTHER" id="PTHR43394">
    <property type="entry name" value="ATP-DEPENDENT PERMEASE MDL1, MITOCHONDRIAL"/>
    <property type="match status" value="1"/>
</dbReference>
<feature type="domain" description="ABC transporter" evidence="9">
    <location>
        <begin position="353"/>
        <end position="587"/>
    </location>
</feature>
<evidence type="ECO:0000256" key="5">
    <source>
        <dbReference type="ARBA" id="ARBA00022840"/>
    </source>
</evidence>
<dbReference type="InterPro" id="IPR003593">
    <property type="entry name" value="AAA+_ATPase"/>
</dbReference>
<dbReference type="GO" id="GO:0005886">
    <property type="term" value="C:plasma membrane"/>
    <property type="evidence" value="ECO:0007669"/>
    <property type="project" value="UniProtKB-SubCell"/>
</dbReference>
<dbReference type="AlphaFoldDB" id="A0A1F8GPY1"/>
<dbReference type="PROSITE" id="PS50929">
    <property type="entry name" value="ABC_TM1F"/>
    <property type="match status" value="1"/>
</dbReference>
<dbReference type="SUPFAM" id="SSF52540">
    <property type="entry name" value="P-loop containing nucleoside triphosphate hydrolases"/>
    <property type="match status" value="1"/>
</dbReference>
<keyword evidence="7 8" id="KW-0472">Membrane</keyword>
<dbReference type="EMBL" id="MGKP01000029">
    <property type="protein sequence ID" value="OGN27497.1"/>
    <property type="molecule type" value="Genomic_DNA"/>
</dbReference>
<evidence type="ECO:0000256" key="4">
    <source>
        <dbReference type="ARBA" id="ARBA00022741"/>
    </source>
</evidence>
<dbReference type="InterPro" id="IPR036640">
    <property type="entry name" value="ABC1_TM_sf"/>
</dbReference>
<evidence type="ECO:0000256" key="2">
    <source>
        <dbReference type="ARBA" id="ARBA00022448"/>
    </source>
</evidence>
<comment type="subcellular location">
    <subcellularLocation>
        <location evidence="1">Cell membrane</location>
        <topology evidence="1">Multi-pass membrane protein</topology>
    </subcellularLocation>
</comment>